<dbReference type="PANTHER" id="PTHR42928">
    <property type="entry name" value="TRICARBOXYLATE-BINDING PROTEIN"/>
    <property type="match status" value="1"/>
</dbReference>
<dbReference type="EMBL" id="RCZP01000001">
    <property type="protein sequence ID" value="TPG61389.1"/>
    <property type="molecule type" value="Genomic_DNA"/>
</dbReference>
<protein>
    <submittedName>
        <fullName evidence="2">Tripartite tricarboxylate transporter substrate binding protein</fullName>
    </submittedName>
</protein>
<evidence type="ECO:0000313" key="2">
    <source>
        <dbReference type="EMBL" id="TPG61389.1"/>
    </source>
</evidence>
<dbReference type="PROSITE" id="PS51318">
    <property type="entry name" value="TAT"/>
    <property type="match status" value="1"/>
</dbReference>
<gene>
    <name evidence="2" type="ORF">EAH89_02240</name>
</gene>
<dbReference type="Gene3D" id="3.40.190.10">
    <property type="entry name" value="Periplasmic binding protein-like II"/>
    <property type="match status" value="1"/>
</dbReference>
<proteinExistence type="inferred from homology"/>
<comment type="similarity">
    <text evidence="1">Belongs to the UPF0065 (bug) family.</text>
</comment>
<dbReference type="InterPro" id="IPR042100">
    <property type="entry name" value="Bug_dom1"/>
</dbReference>
<organism evidence="2 3">
    <name type="scientific">Muricoccus nepalensis</name>
    <dbReference type="NCBI Taxonomy" id="1854500"/>
    <lineage>
        <taxon>Bacteria</taxon>
        <taxon>Pseudomonadati</taxon>
        <taxon>Pseudomonadota</taxon>
        <taxon>Alphaproteobacteria</taxon>
        <taxon>Acetobacterales</taxon>
        <taxon>Roseomonadaceae</taxon>
        <taxon>Muricoccus</taxon>
    </lineage>
</organism>
<comment type="caution">
    <text evidence="2">The sequence shown here is derived from an EMBL/GenBank/DDBJ whole genome shotgun (WGS) entry which is preliminary data.</text>
</comment>
<dbReference type="AlphaFoldDB" id="A0A502GGX0"/>
<accession>A0A502GGX0</accession>
<evidence type="ECO:0000313" key="3">
    <source>
        <dbReference type="Proteomes" id="UP000317078"/>
    </source>
</evidence>
<dbReference type="Gene3D" id="3.40.190.150">
    <property type="entry name" value="Bordetella uptake gene, domain 1"/>
    <property type="match status" value="1"/>
</dbReference>
<evidence type="ECO:0000256" key="1">
    <source>
        <dbReference type="ARBA" id="ARBA00006987"/>
    </source>
</evidence>
<reference evidence="2 3" key="1">
    <citation type="journal article" date="2019" name="Environ. Microbiol.">
        <title>Species interactions and distinct microbial communities in high Arctic permafrost affected cryosols are associated with the CH4 and CO2 gas fluxes.</title>
        <authorList>
            <person name="Altshuler I."/>
            <person name="Hamel J."/>
            <person name="Turney S."/>
            <person name="Magnuson E."/>
            <person name="Levesque R."/>
            <person name="Greer C."/>
            <person name="Whyte L.G."/>
        </authorList>
    </citation>
    <scope>NUCLEOTIDE SEQUENCE [LARGE SCALE GENOMIC DNA]</scope>
    <source>
        <strain evidence="2 3">S9.3B</strain>
    </source>
</reference>
<dbReference type="Proteomes" id="UP000317078">
    <property type="component" value="Unassembled WGS sequence"/>
</dbReference>
<dbReference type="OrthoDB" id="7251839at2"/>
<dbReference type="PANTHER" id="PTHR42928:SF5">
    <property type="entry name" value="BLR1237 PROTEIN"/>
    <property type="match status" value="1"/>
</dbReference>
<name>A0A502GGX0_9PROT</name>
<dbReference type="InterPro" id="IPR006311">
    <property type="entry name" value="TAT_signal"/>
</dbReference>
<dbReference type="PIRSF" id="PIRSF017082">
    <property type="entry name" value="YflP"/>
    <property type="match status" value="1"/>
</dbReference>
<dbReference type="RefSeq" id="WP_140881116.1">
    <property type="nucleotide sequence ID" value="NZ_RCZP01000001.1"/>
</dbReference>
<dbReference type="Pfam" id="PF03401">
    <property type="entry name" value="TctC"/>
    <property type="match status" value="1"/>
</dbReference>
<dbReference type="SUPFAM" id="SSF53850">
    <property type="entry name" value="Periplasmic binding protein-like II"/>
    <property type="match status" value="1"/>
</dbReference>
<dbReference type="InterPro" id="IPR005064">
    <property type="entry name" value="BUG"/>
</dbReference>
<keyword evidence="3" id="KW-1185">Reference proteome</keyword>
<sequence length="335" mass="35712">MRHDPLTLPAPLRRRGLLGLSAAGLALPAVPRAQPAWPTQPLRLVVPYGAGGSTDIVMRLMAPRMSEFLGKPIVVENRPGGGSTVGTDFVAKSTDGHSFVHATLASTGVAKTLYPNLPYDPVRDLAPIAPSVFVPLVLAVTTAGWNVRTAAELIAALRANPGRYQYGSNGVGATGHLANANFATRIGARVEHVPYRAGTQTINALITGEVQFVQDVYGLLVPYHQSGQARCLFVTAEERSPLLPDVPTMAEAGVPPYKAYSWFGFFGPSSTPRPVVARMAAAVDHAMADPVVDRRMEEMGTPVMRGWSPDRFAAYVAREVADWGPLVRASGARAE</sequence>